<dbReference type="InterPro" id="IPR036670">
    <property type="entry name" value="SecA_X-link_sf"/>
</dbReference>
<dbReference type="PROSITE" id="PS51194">
    <property type="entry name" value="HELICASE_CTER"/>
    <property type="match status" value="1"/>
</dbReference>
<feature type="domain" description="SecA family profile" evidence="16">
    <location>
        <begin position="9"/>
        <end position="602"/>
    </location>
</feature>
<dbReference type="GO" id="GO:0008564">
    <property type="term" value="F:protein-exporting ATPase activity"/>
    <property type="evidence" value="ECO:0007669"/>
    <property type="project" value="UniProtKB-EC"/>
</dbReference>
<dbReference type="SUPFAM" id="SSF81767">
    <property type="entry name" value="Pre-protein crosslinking domain of SecA"/>
    <property type="match status" value="1"/>
</dbReference>
<dbReference type="PRINTS" id="PR00906">
    <property type="entry name" value="SECA"/>
</dbReference>
<dbReference type="GO" id="GO:0065002">
    <property type="term" value="P:intracellular protein transmembrane transport"/>
    <property type="evidence" value="ECO:0007669"/>
    <property type="project" value="UniProtKB-UniRule"/>
</dbReference>
<keyword evidence="9 12" id="KW-1278">Translocase</keyword>
<evidence type="ECO:0000256" key="6">
    <source>
        <dbReference type="ARBA" id="ARBA00022741"/>
    </source>
</evidence>
<keyword evidence="4 12" id="KW-1003">Cell membrane</keyword>
<keyword evidence="10 12" id="KW-0811">Translocation</keyword>
<dbReference type="EMBL" id="CP016076">
    <property type="protein sequence ID" value="APU15829.1"/>
    <property type="molecule type" value="Genomic_DNA"/>
</dbReference>
<dbReference type="InterPro" id="IPR000185">
    <property type="entry name" value="SecA"/>
</dbReference>
<dbReference type="InterPro" id="IPR001650">
    <property type="entry name" value="Helicase_C-like"/>
</dbReference>
<comment type="subcellular location">
    <subcellularLocation>
        <location evidence="12">Cell membrane</location>
        <topology evidence="12">Peripheral membrane protein</topology>
        <orientation evidence="12">Cytoplasmic side</orientation>
    </subcellularLocation>
    <subcellularLocation>
        <location evidence="12">Cytoplasm</location>
    </subcellularLocation>
    <subcellularLocation>
        <location evidence="1">Membrane</location>
        <topology evidence="1">Peripheral membrane protein</topology>
    </subcellularLocation>
    <text evidence="12">Distribution is 50-50.</text>
</comment>
<gene>
    <name evidence="12" type="primary">secA</name>
    <name evidence="17" type="ORF">UA74_19005</name>
</gene>
<dbReference type="InterPro" id="IPR011116">
    <property type="entry name" value="SecA_Wing/Scaffold"/>
</dbReference>
<dbReference type="Gene3D" id="3.40.50.300">
    <property type="entry name" value="P-loop containing nucleotide triphosphate hydrolases"/>
    <property type="match status" value="3"/>
</dbReference>
<dbReference type="Pfam" id="PF01043">
    <property type="entry name" value="SecA_PP_bind"/>
    <property type="match status" value="1"/>
</dbReference>
<dbReference type="AlphaFoldDB" id="A0AAC9PSR3"/>
<dbReference type="GO" id="GO:0005829">
    <property type="term" value="C:cytosol"/>
    <property type="evidence" value="ECO:0007669"/>
    <property type="project" value="TreeGrafter"/>
</dbReference>
<comment type="catalytic activity">
    <reaction evidence="12">
        <text>ATP + H2O + cellular proteinSide 1 = ADP + phosphate + cellular proteinSide 2.</text>
        <dbReference type="EC" id="7.4.2.8"/>
    </reaction>
</comment>
<evidence type="ECO:0000259" key="14">
    <source>
        <dbReference type="PROSITE" id="PS51192"/>
    </source>
</evidence>
<dbReference type="InterPro" id="IPR014018">
    <property type="entry name" value="SecA_motor_DEAD"/>
</dbReference>
<dbReference type="Proteomes" id="UP000185511">
    <property type="component" value="Chromosome"/>
</dbReference>
<keyword evidence="7 12" id="KW-0067">ATP-binding</keyword>
<feature type="binding site" evidence="12">
    <location>
        <position position="521"/>
    </location>
    <ligand>
        <name>ATP</name>
        <dbReference type="ChEBI" id="CHEBI:30616"/>
    </ligand>
</feature>
<dbReference type="GO" id="GO:0017038">
    <property type="term" value="P:protein import"/>
    <property type="evidence" value="ECO:0007669"/>
    <property type="project" value="InterPro"/>
</dbReference>
<dbReference type="InterPro" id="IPR027417">
    <property type="entry name" value="P-loop_NTPase"/>
</dbReference>
<dbReference type="InterPro" id="IPR044722">
    <property type="entry name" value="SecA_SF2_C"/>
</dbReference>
<dbReference type="Gene3D" id="3.90.1440.10">
    <property type="entry name" value="SecA, preprotein cross-linking domain"/>
    <property type="match status" value="1"/>
</dbReference>
<feature type="binding site" evidence="12">
    <location>
        <position position="114"/>
    </location>
    <ligand>
        <name>ATP</name>
        <dbReference type="ChEBI" id="CHEBI:30616"/>
    </ligand>
</feature>
<dbReference type="SMART" id="SM00957">
    <property type="entry name" value="SecA_DEAD"/>
    <property type="match status" value="1"/>
</dbReference>
<dbReference type="InterPro" id="IPR014001">
    <property type="entry name" value="Helicase_ATP-bd"/>
</dbReference>
<keyword evidence="6 12" id="KW-0547">Nucleotide-binding</keyword>
<reference evidence="18" key="1">
    <citation type="submission" date="2016-06" db="EMBL/GenBank/DDBJ databases">
        <title>Complete genome sequence of Actinoalloteichus fjordicus DSM 46855 (=ADI127-17), type strain of the new species Actinoalloteichus fjordicus.</title>
        <authorList>
            <person name="Ruckert C."/>
            <person name="Nouioui I."/>
            <person name="Willmese J."/>
            <person name="van Wezel G."/>
            <person name="Klenk H.-P."/>
            <person name="Kalinowski J."/>
            <person name="Zotchev S.B."/>
        </authorList>
    </citation>
    <scope>NUCLEOTIDE SEQUENCE [LARGE SCALE GENOMIC DNA]</scope>
    <source>
        <strain evidence="18">ADI127-7</strain>
    </source>
</reference>
<dbReference type="GO" id="GO:0005886">
    <property type="term" value="C:plasma membrane"/>
    <property type="evidence" value="ECO:0007669"/>
    <property type="project" value="UniProtKB-SubCell"/>
</dbReference>
<keyword evidence="8 12" id="KW-0653">Protein transport</keyword>
<evidence type="ECO:0000313" key="17">
    <source>
        <dbReference type="EMBL" id="APU15829.1"/>
    </source>
</evidence>
<evidence type="ECO:0000256" key="9">
    <source>
        <dbReference type="ARBA" id="ARBA00022967"/>
    </source>
</evidence>
<evidence type="ECO:0000256" key="5">
    <source>
        <dbReference type="ARBA" id="ARBA00022490"/>
    </source>
</evidence>
<evidence type="ECO:0000256" key="12">
    <source>
        <dbReference type="HAMAP-Rule" id="MF_01382"/>
    </source>
</evidence>
<evidence type="ECO:0000259" key="15">
    <source>
        <dbReference type="PROSITE" id="PS51194"/>
    </source>
</evidence>
<dbReference type="EC" id="7.4.2.8" evidence="12"/>
<evidence type="ECO:0000256" key="4">
    <source>
        <dbReference type="ARBA" id="ARBA00022475"/>
    </source>
</evidence>
<feature type="domain" description="Helicase ATP-binding" evidence="14">
    <location>
        <begin position="116"/>
        <end position="275"/>
    </location>
</feature>
<comment type="similarity">
    <text evidence="2 12">Belongs to the SecA family.</text>
</comment>
<evidence type="ECO:0000256" key="7">
    <source>
        <dbReference type="ARBA" id="ARBA00022840"/>
    </source>
</evidence>
<evidence type="ECO:0000256" key="8">
    <source>
        <dbReference type="ARBA" id="ARBA00022927"/>
    </source>
</evidence>
<dbReference type="Gene3D" id="1.10.3060.10">
    <property type="entry name" value="Helical scaffold and wing domains of SecA"/>
    <property type="match status" value="1"/>
</dbReference>
<evidence type="ECO:0000256" key="11">
    <source>
        <dbReference type="ARBA" id="ARBA00023136"/>
    </source>
</evidence>
<evidence type="ECO:0000256" key="3">
    <source>
        <dbReference type="ARBA" id="ARBA00022448"/>
    </source>
</evidence>
<dbReference type="Pfam" id="PF07517">
    <property type="entry name" value="SecA_DEAD"/>
    <property type="match status" value="1"/>
</dbReference>
<feature type="binding site" evidence="12">
    <location>
        <begin position="132"/>
        <end position="136"/>
    </location>
    <ligand>
        <name>ATP</name>
        <dbReference type="ChEBI" id="CHEBI:30616"/>
    </ligand>
</feature>
<protein>
    <recommendedName>
        <fullName evidence="12">Protein translocase subunit SecA</fullName>
        <ecNumber evidence="12">7.4.2.8</ecNumber>
    </recommendedName>
</protein>
<dbReference type="SUPFAM" id="SSF52540">
    <property type="entry name" value="P-loop containing nucleoside triphosphate hydrolases"/>
    <property type="match status" value="2"/>
</dbReference>
<dbReference type="HAMAP" id="MF_01382">
    <property type="entry name" value="SecA"/>
    <property type="match status" value="1"/>
</dbReference>
<keyword evidence="11 12" id="KW-0472">Membrane</keyword>
<dbReference type="CDD" id="cd17928">
    <property type="entry name" value="DEXDc_SecA"/>
    <property type="match status" value="1"/>
</dbReference>
<accession>A0AAC9PSR3</accession>
<keyword evidence="18" id="KW-1185">Reference proteome</keyword>
<dbReference type="SUPFAM" id="SSF81886">
    <property type="entry name" value="Helical scaffold and wing domains of SecA"/>
    <property type="match status" value="1"/>
</dbReference>
<dbReference type="Pfam" id="PF07516">
    <property type="entry name" value="SecA_SW"/>
    <property type="match status" value="1"/>
</dbReference>
<dbReference type="Pfam" id="PF21090">
    <property type="entry name" value="P-loop_SecA"/>
    <property type="match status" value="2"/>
</dbReference>
<evidence type="ECO:0000256" key="2">
    <source>
        <dbReference type="ARBA" id="ARBA00007650"/>
    </source>
</evidence>
<feature type="region of interest" description="Disordered" evidence="13">
    <location>
        <begin position="66"/>
        <end position="85"/>
    </location>
</feature>
<dbReference type="InterPro" id="IPR026389">
    <property type="entry name" value="SecA_Actinobact-type"/>
</dbReference>
<dbReference type="SMART" id="SM00958">
    <property type="entry name" value="SecA_PP_bind"/>
    <property type="match status" value="1"/>
</dbReference>
<evidence type="ECO:0000256" key="10">
    <source>
        <dbReference type="ARBA" id="ARBA00023010"/>
    </source>
</evidence>
<dbReference type="GO" id="GO:0031522">
    <property type="term" value="C:cell envelope Sec protein transport complex"/>
    <property type="evidence" value="ECO:0007669"/>
    <property type="project" value="TreeGrafter"/>
</dbReference>
<evidence type="ECO:0000313" key="18">
    <source>
        <dbReference type="Proteomes" id="UP000185511"/>
    </source>
</evidence>
<dbReference type="InterPro" id="IPR036266">
    <property type="entry name" value="SecA_Wing/Scaffold_sf"/>
</dbReference>
<dbReference type="PANTHER" id="PTHR30612">
    <property type="entry name" value="SECA INNER MEMBRANE COMPONENT OF SEC PROTEIN SECRETION SYSTEM"/>
    <property type="match status" value="1"/>
</dbReference>
<feature type="domain" description="Helicase C-terminal" evidence="15">
    <location>
        <begin position="443"/>
        <end position="607"/>
    </location>
</feature>
<dbReference type="GO" id="GO:0043952">
    <property type="term" value="P:protein transport by the Sec complex"/>
    <property type="evidence" value="ECO:0007669"/>
    <property type="project" value="TreeGrafter"/>
</dbReference>
<evidence type="ECO:0000256" key="13">
    <source>
        <dbReference type="SAM" id="MobiDB-lite"/>
    </source>
</evidence>
<dbReference type="PROSITE" id="PS01312">
    <property type="entry name" value="SECA"/>
    <property type="match status" value="1"/>
</dbReference>
<dbReference type="PANTHER" id="PTHR30612:SF0">
    <property type="entry name" value="CHLOROPLAST PROTEIN-TRANSPORTING ATPASE"/>
    <property type="match status" value="1"/>
</dbReference>
<dbReference type="InterPro" id="IPR011115">
    <property type="entry name" value="SecA_DEAD"/>
</dbReference>
<comment type="subunit">
    <text evidence="12">Monomer and homodimer. Part of the essential Sec protein translocation apparatus which comprises SecA, SecYEG and auxiliary proteins SecDF. Other proteins may also be involved.</text>
</comment>
<comment type="function">
    <text evidence="12">Part of the Sec protein translocase complex. Interacts with the SecYEG preprotein conducting channel. Has a central role in coupling the hydrolysis of ATP to the transfer of proteins into and across the cell membrane, serving as an ATP-driven molecular motor driving the stepwise translocation of polypeptide chains across the membrane.</text>
</comment>
<dbReference type="PROSITE" id="PS51192">
    <property type="entry name" value="HELICASE_ATP_BIND_1"/>
    <property type="match status" value="1"/>
</dbReference>
<dbReference type="CDD" id="cd18803">
    <property type="entry name" value="SF2_C_secA"/>
    <property type="match status" value="1"/>
</dbReference>
<evidence type="ECO:0000256" key="1">
    <source>
        <dbReference type="ARBA" id="ARBA00004170"/>
    </source>
</evidence>
<dbReference type="PROSITE" id="PS51196">
    <property type="entry name" value="SECA_MOTOR_DEAD"/>
    <property type="match status" value="1"/>
</dbReference>
<dbReference type="FunFam" id="3.40.50.300:FF:000429">
    <property type="entry name" value="Preprotein translocase subunit SecA"/>
    <property type="match status" value="1"/>
</dbReference>
<keyword evidence="5 12" id="KW-0963">Cytoplasm</keyword>
<proteinExistence type="inferred from homology"/>
<dbReference type="GO" id="GO:0006605">
    <property type="term" value="P:protein targeting"/>
    <property type="evidence" value="ECO:0007669"/>
    <property type="project" value="UniProtKB-UniRule"/>
</dbReference>
<name>A0AAC9PSR3_9PSEU</name>
<sequence>MTGFVDGLRDRLRRLFQRHGSVDLKPFRRIVATAGGDADAVAGWSDTRLTEAADGLRTAVREAVEQQEAGRAKGGKKRKGATHPEFTDAQASEFCAIGREAADRALGLRPFDVQLVGTLALLSGHVVEMSTGEGKTLAGALAAAGYALQGRRVHVLSVNDYLARRDAEWMAPACRLLGVTVGWVNEGSTPEERRAAYEADITYAAVSELGFDVLRDRLCTEADDVVVRAPDVVIVDEADSVLVDEAKVPLVLAGARGAGVADQEMTKVVRRLRLGRHYEVDQDERNVFLTDAGTAEVERALGGVDLYSEEHVGSTLTRVNIALHAHALLHRDVDYIVRDGRVQLINASRGRVALLQRWPDGLQAAVEAKEGLAVSESGDVLDEITVQALISRYPTLCGMTGTAMPAAEQLYEFYRASIAVIPPNEPCIRVDRPDQLFQTRQAKESAIVAEISARHAEGRPVLVGTQDVAESERLAALLAEAEVPCVVLNAKNDAEEAAIIADAGAHERVTVSTQMAGRGTDIKLGGRDGEGRDRIVELGGLCVVGTARHPSRRLDQQLRGRAGRQGDPGDSVFFASAEDDLIGQHAPEAAERLASDEDGRLTGRDAQQVFDHAQRVAEGVGLEIHRNTWRYTSLVSHQRGLVSERRDELLRTDLASQQAAERHPERHADLVEEIGEDAVEHAARLIALYHLDDRWADHLAYLADLRESIHLRSLARENPLDEFHRAAIPAFREILTEAADKAAETFETATITSDGVDLDAEGLRRPSATWTYLINDNPFGSEADRAMRGVRAMIGGSTTKSPRRKKQATD</sequence>
<dbReference type="KEGG" id="acad:UA74_19005"/>
<dbReference type="GO" id="GO:0005524">
    <property type="term" value="F:ATP binding"/>
    <property type="evidence" value="ECO:0007669"/>
    <property type="project" value="UniProtKB-UniRule"/>
</dbReference>
<dbReference type="InterPro" id="IPR020937">
    <property type="entry name" value="SecA_CS"/>
</dbReference>
<dbReference type="RefSeq" id="WP_232237331.1">
    <property type="nucleotide sequence ID" value="NZ_CP016076.1"/>
</dbReference>
<dbReference type="NCBIfam" id="TIGR04221">
    <property type="entry name" value="SecA2_Mycobac"/>
    <property type="match status" value="1"/>
</dbReference>
<keyword evidence="3 12" id="KW-0813">Transport</keyword>
<organism evidence="17 18">
    <name type="scientific">Actinoalloteichus fjordicus</name>
    <dbReference type="NCBI Taxonomy" id="1612552"/>
    <lineage>
        <taxon>Bacteria</taxon>
        <taxon>Bacillati</taxon>
        <taxon>Actinomycetota</taxon>
        <taxon>Actinomycetes</taxon>
        <taxon>Pseudonocardiales</taxon>
        <taxon>Pseudonocardiaceae</taxon>
        <taxon>Actinoalloteichus</taxon>
    </lineage>
</organism>
<dbReference type="InterPro" id="IPR011130">
    <property type="entry name" value="SecA_preprotein_X-link_dom"/>
</dbReference>
<evidence type="ECO:0000259" key="16">
    <source>
        <dbReference type="PROSITE" id="PS51196"/>
    </source>
</evidence>